<evidence type="ECO:0008006" key="4">
    <source>
        <dbReference type="Google" id="ProtNLM"/>
    </source>
</evidence>
<keyword evidence="3" id="KW-1185">Reference proteome</keyword>
<comment type="caution">
    <text evidence="2">The sequence shown here is derived from an EMBL/GenBank/DDBJ whole genome shotgun (WGS) entry which is preliminary data.</text>
</comment>
<feature type="region of interest" description="Disordered" evidence="1">
    <location>
        <begin position="21"/>
        <end position="59"/>
    </location>
</feature>
<dbReference type="EMBL" id="JBHSBN010000001">
    <property type="protein sequence ID" value="MFC4104491.1"/>
    <property type="molecule type" value="Genomic_DNA"/>
</dbReference>
<evidence type="ECO:0000256" key="1">
    <source>
        <dbReference type="SAM" id="MobiDB-lite"/>
    </source>
</evidence>
<reference evidence="3" key="1">
    <citation type="journal article" date="2019" name="Int. J. Syst. Evol. Microbiol.">
        <title>The Global Catalogue of Microorganisms (GCM) 10K type strain sequencing project: providing services to taxonomists for standard genome sequencing and annotation.</title>
        <authorList>
            <consortium name="The Broad Institute Genomics Platform"/>
            <consortium name="The Broad Institute Genome Sequencing Center for Infectious Disease"/>
            <person name="Wu L."/>
            <person name="Ma J."/>
        </authorList>
    </citation>
    <scope>NUCLEOTIDE SEQUENCE [LARGE SCALE GENOMIC DNA]</scope>
    <source>
        <strain evidence="3">2902at01</strain>
    </source>
</reference>
<name>A0ABV8KES2_9ACTN</name>
<evidence type="ECO:0000313" key="3">
    <source>
        <dbReference type="Proteomes" id="UP001595868"/>
    </source>
</evidence>
<protein>
    <recommendedName>
        <fullName evidence="4">YbaB/EbfC DNA-binding family protein</fullName>
    </recommendedName>
</protein>
<sequence length="173" mass="18889">MRGELDDALARMARMEELQRRLANGAPRDLRASGEPAQQDRPPTDQRYEPHPPVDPAVRPWSAVDDVVEAVRLVVGHHPQLAVTLWAEDGTTGAAVRVEWVDGVVTVTPDEEPVAMPSAGAPPPSYPMTVQPRAQTPTAWTPPTEEGANASAARLAEMIRRNPSLLRADDDRR</sequence>
<evidence type="ECO:0000313" key="2">
    <source>
        <dbReference type="EMBL" id="MFC4104491.1"/>
    </source>
</evidence>
<proteinExistence type="predicted"/>
<organism evidence="2 3">
    <name type="scientific">Micromonospora zhanjiangensis</name>
    <dbReference type="NCBI Taxonomy" id="1522057"/>
    <lineage>
        <taxon>Bacteria</taxon>
        <taxon>Bacillati</taxon>
        <taxon>Actinomycetota</taxon>
        <taxon>Actinomycetes</taxon>
        <taxon>Micromonosporales</taxon>
        <taxon>Micromonosporaceae</taxon>
        <taxon>Micromonospora</taxon>
    </lineage>
</organism>
<gene>
    <name evidence="2" type="ORF">ACFOX0_00860</name>
</gene>
<feature type="compositionally biased region" description="Polar residues" evidence="1">
    <location>
        <begin position="132"/>
        <end position="141"/>
    </location>
</feature>
<feature type="region of interest" description="Disordered" evidence="1">
    <location>
        <begin position="111"/>
        <end position="150"/>
    </location>
</feature>
<accession>A0ABV8KES2</accession>
<dbReference type="RefSeq" id="WP_377541430.1">
    <property type="nucleotide sequence ID" value="NZ_JBHSBN010000001.1"/>
</dbReference>
<feature type="compositionally biased region" description="Basic and acidic residues" evidence="1">
    <location>
        <begin position="42"/>
        <end position="52"/>
    </location>
</feature>
<dbReference type="Proteomes" id="UP001595868">
    <property type="component" value="Unassembled WGS sequence"/>
</dbReference>